<feature type="transmembrane region" description="Helical" evidence="1">
    <location>
        <begin position="46"/>
        <end position="66"/>
    </location>
</feature>
<protein>
    <recommendedName>
        <fullName evidence="4">Gustatory receptor</fullName>
    </recommendedName>
</protein>
<keyword evidence="3" id="KW-1185">Reference proteome</keyword>
<evidence type="ECO:0000313" key="2">
    <source>
        <dbReference type="EnsemblMetazoa" id="tetur02g08860.1"/>
    </source>
</evidence>
<reference evidence="3" key="1">
    <citation type="submission" date="2011-08" db="EMBL/GenBank/DDBJ databases">
        <authorList>
            <person name="Rombauts S."/>
        </authorList>
    </citation>
    <scope>NUCLEOTIDE SEQUENCE</scope>
    <source>
        <strain evidence="3">London</strain>
    </source>
</reference>
<feature type="transmembrane region" description="Helical" evidence="1">
    <location>
        <begin position="21"/>
        <end position="40"/>
    </location>
</feature>
<evidence type="ECO:0008006" key="4">
    <source>
        <dbReference type="Google" id="ProtNLM"/>
    </source>
</evidence>
<feature type="transmembrane region" description="Helical" evidence="1">
    <location>
        <begin position="100"/>
        <end position="121"/>
    </location>
</feature>
<feature type="transmembrane region" description="Helical" evidence="1">
    <location>
        <begin position="141"/>
        <end position="161"/>
    </location>
</feature>
<evidence type="ECO:0000313" key="3">
    <source>
        <dbReference type="Proteomes" id="UP000015104"/>
    </source>
</evidence>
<organism evidence="2 3">
    <name type="scientific">Tetranychus urticae</name>
    <name type="common">Two-spotted spider mite</name>
    <dbReference type="NCBI Taxonomy" id="32264"/>
    <lineage>
        <taxon>Eukaryota</taxon>
        <taxon>Metazoa</taxon>
        <taxon>Ecdysozoa</taxon>
        <taxon>Arthropoda</taxon>
        <taxon>Chelicerata</taxon>
        <taxon>Arachnida</taxon>
        <taxon>Acari</taxon>
        <taxon>Acariformes</taxon>
        <taxon>Trombidiformes</taxon>
        <taxon>Prostigmata</taxon>
        <taxon>Eleutherengona</taxon>
        <taxon>Raphignathae</taxon>
        <taxon>Tetranychoidea</taxon>
        <taxon>Tetranychidae</taxon>
        <taxon>Tetranychus</taxon>
    </lineage>
</organism>
<dbReference type="AlphaFoldDB" id="T1JWN1"/>
<accession>T1JWN1</accession>
<dbReference type="EnsemblMetazoa" id="tetur02g08860.1">
    <property type="protein sequence ID" value="tetur02g08860.1"/>
    <property type="gene ID" value="tetur02g08860"/>
</dbReference>
<reference evidence="2" key="2">
    <citation type="submission" date="2015-06" db="UniProtKB">
        <authorList>
            <consortium name="EnsemblMetazoa"/>
        </authorList>
    </citation>
    <scope>IDENTIFICATION</scope>
</reference>
<dbReference type="EMBL" id="CAEY01000813">
    <property type="status" value="NOT_ANNOTATED_CDS"/>
    <property type="molecule type" value="Genomic_DNA"/>
</dbReference>
<dbReference type="Proteomes" id="UP000015104">
    <property type="component" value="Unassembled WGS sequence"/>
</dbReference>
<proteinExistence type="predicted"/>
<keyword evidence="1" id="KW-0472">Membrane</keyword>
<keyword evidence="1" id="KW-1133">Transmembrane helix</keyword>
<keyword evidence="1" id="KW-0812">Transmembrane</keyword>
<feature type="transmembrane region" description="Helical" evidence="1">
    <location>
        <begin position="210"/>
        <end position="230"/>
    </location>
</feature>
<dbReference type="HOGENOM" id="CLU_814633_0_0_1"/>
<name>T1JWN1_TETUR</name>
<feature type="transmembrane region" description="Helical" evidence="1">
    <location>
        <begin position="242"/>
        <end position="260"/>
    </location>
</feature>
<sequence length="341" mass="39626">MLTNHLLLAFKTITKLSGISAMIGASLPIFHTFGIFHWYETHFHEIAFSMFSDLVYGFVFVFILPWQELVKSITLMGFIDNLETRPIGLDATRKRKHYKYLFIQLVLHFLGISAVVKSQSSTKPLSDSEWIDVWINPRRSLFYRANMLLIFTCCNCIICYLSTELEFTFKLINWQIASFARKIDATTQELNLMRRSYSMAIRSCQAADQFSRYLIVLRILTLVAFNPIVFIKQSYVDVFKQFYAFVVYTGAKLVLLIQLVDHLVALNSASHSSLQELHKISMRNDVDNQEIKLFLMRMNEKNVGFTFLQLFTIDRQFITSLLTFSLTIILAIPTFISLYNE</sequence>
<feature type="transmembrane region" description="Helical" evidence="1">
    <location>
        <begin position="317"/>
        <end position="339"/>
    </location>
</feature>
<evidence type="ECO:0000256" key="1">
    <source>
        <dbReference type="SAM" id="Phobius"/>
    </source>
</evidence>